<dbReference type="Proteomes" id="UP000094463">
    <property type="component" value="Chromosome"/>
</dbReference>
<dbReference type="PROSITE" id="PS00198">
    <property type="entry name" value="4FE4S_FER_1"/>
    <property type="match status" value="1"/>
</dbReference>
<dbReference type="InterPro" id="IPR017896">
    <property type="entry name" value="4Fe4S_Fe-S-bd"/>
</dbReference>
<feature type="domain" description="4Fe-4S ferredoxin-type" evidence="10">
    <location>
        <begin position="82"/>
        <end position="111"/>
    </location>
</feature>
<dbReference type="Pfam" id="PF13247">
    <property type="entry name" value="Fer4_11"/>
    <property type="match status" value="1"/>
</dbReference>
<evidence type="ECO:0000256" key="3">
    <source>
        <dbReference type="ARBA" id="ARBA00022448"/>
    </source>
</evidence>
<keyword evidence="9" id="KW-0411">Iron-sulfur</keyword>
<dbReference type="GO" id="GO:0016491">
    <property type="term" value="F:oxidoreductase activity"/>
    <property type="evidence" value="ECO:0007669"/>
    <property type="project" value="UniProtKB-KW"/>
</dbReference>
<evidence type="ECO:0000256" key="6">
    <source>
        <dbReference type="ARBA" id="ARBA00022737"/>
    </source>
</evidence>
<dbReference type="EC" id="1.8.99.-" evidence="11"/>
<keyword evidence="7" id="KW-0249">Electron transport</keyword>
<comment type="cofactor">
    <cofactor evidence="1">
        <name>[4Fe-4S] cluster</name>
        <dbReference type="ChEBI" id="CHEBI:49883"/>
    </cofactor>
</comment>
<dbReference type="STRING" id="632773.BBEV_0338"/>
<dbReference type="OrthoDB" id="9779457at2"/>
<dbReference type="PATRIC" id="fig|632773.3.peg.364"/>
<protein>
    <submittedName>
        <fullName evidence="11">Anaerobic dimethyl sulfoxide reductase chain B</fullName>
        <ecNumber evidence="11">1.8.99.-</ecNumber>
    </submittedName>
</protein>
<keyword evidence="6" id="KW-0677">Repeat</keyword>
<dbReference type="InterPro" id="IPR050954">
    <property type="entry name" value="ET_IronSulfur_Cluster-Binding"/>
</dbReference>
<dbReference type="EMBL" id="CP012502">
    <property type="protein sequence ID" value="AOM81732.1"/>
    <property type="molecule type" value="Genomic_DNA"/>
</dbReference>
<evidence type="ECO:0000313" key="11">
    <source>
        <dbReference type="EMBL" id="AOM81732.1"/>
    </source>
</evidence>
<evidence type="ECO:0000256" key="8">
    <source>
        <dbReference type="ARBA" id="ARBA00023004"/>
    </source>
</evidence>
<dbReference type="KEGG" id="bbev:BBEV_0338"/>
<evidence type="ECO:0000256" key="9">
    <source>
        <dbReference type="ARBA" id="ARBA00023014"/>
    </source>
</evidence>
<dbReference type="AlphaFoldDB" id="A0A1D7QRU0"/>
<dbReference type="Gene3D" id="3.30.70.20">
    <property type="match status" value="2"/>
</dbReference>
<evidence type="ECO:0000256" key="5">
    <source>
        <dbReference type="ARBA" id="ARBA00022723"/>
    </source>
</evidence>
<organism evidence="11 12">
    <name type="scientific">Salisediminibacterium beveridgei</name>
    <dbReference type="NCBI Taxonomy" id="632773"/>
    <lineage>
        <taxon>Bacteria</taxon>
        <taxon>Bacillati</taxon>
        <taxon>Bacillota</taxon>
        <taxon>Bacilli</taxon>
        <taxon>Bacillales</taxon>
        <taxon>Bacillaceae</taxon>
        <taxon>Salisediminibacterium</taxon>
    </lineage>
</organism>
<dbReference type="PROSITE" id="PS51379">
    <property type="entry name" value="4FE4S_FER_2"/>
    <property type="match status" value="2"/>
</dbReference>
<comment type="function">
    <text evidence="2">Electron transfer subunit of the terminal reductase during anaerobic growth on various sulfoxide and N-oxide compounds.</text>
</comment>
<dbReference type="PANTHER" id="PTHR43177">
    <property type="entry name" value="PROTEIN NRFC"/>
    <property type="match status" value="1"/>
</dbReference>
<dbReference type="NCBIfam" id="TIGR02951">
    <property type="entry name" value="DMSO_dmsB"/>
    <property type="match status" value="1"/>
</dbReference>
<evidence type="ECO:0000256" key="4">
    <source>
        <dbReference type="ARBA" id="ARBA00022485"/>
    </source>
</evidence>
<dbReference type="CDD" id="cd16371">
    <property type="entry name" value="DMSOR_beta_like"/>
    <property type="match status" value="1"/>
</dbReference>
<dbReference type="GO" id="GO:0051539">
    <property type="term" value="F:4 iron, 4 sulfur cluster binding"/>
    <property type="evidence" value="ECO:0007669"/>
    <property type="project" value="UniProtKB-KW"/>
</dbReference>
<accession>A0A1D7QRU0</accession>
<evidence type="ECO:0000256" key="7">
    <source>
        <dbReference type="ARBA" id="ARBA00022982"/>
    </source>
</evidence>
<keyword evidence="5" id="KW-0479">Metal-binding</keyword>
<keyword evidence="8" id="KW-0408">Iron</keyword>
<dbReference type="PANTHER" id="PTHR43177:SF5">
    <property type="entry name" value="ANAEROBIC DIMETHYL SULFOXIDE REDUCTASE CHAIN B-RELATED"/>
    <property type="match status" value="1"/>
</dbReference>
<gene>
    <name evidence="11" type="primary">dmsB-1</name>
    <name evidence="11" type="ORF">BBEV_0338</name>
</gene>
<evidence type="ECO:0000256" key="1">
    <source>
        <dbReference type="ARBA" id="ARBA00001966"/>
    </source>
</evidence>
<name>A0A1D7QRU0_9BACI</name>
<dbReference type="InterPro" id="IPR014297">
    <property type="entry name" value="DMSO_DmsB"/>
</dbReference>
<keyword evidence="11" id="KW-0560">Oxidoreductase</keyword>
<evidence type="ECO:0000313" key="12">
    <source>
        <dbReference type="Proteomes" id="UP000094463"/>
    </source>
</evidence>
<dbReference type="GO" id="GO:0046872">
    <property type="term" value="F:metal ion binding"/>
    <property type="evidence" value="ECO:0007669"/>
    <property type="project" value="UniProtKB-KW"/>
</dbReference>
<dbReference type="RefSeq" id="WP_069363877.1">
    <property type="nucleotide sequence ID" value="NZ_CP012502.1"/>
</dbReference>
<dbReference type="InterPro" id="IPR017900">
    <property type="entry name" value="4Fe4S_Fe_S_CS"/>
</dbReference>
<dbReference type="SUPFAM" id="SSF54862">
    <property type="entry name" value="4Fe-4S ferredoxins"/>
    <property type="match status" value="1"/>
</dbReference>
<keyword evidence="4" id="KW-0004">4Fe-4S</keyword>
<sequence>MGQKGFYIDSTVCSGCKVCSVSCKDVNDLKVGVNYRRVYEFEGGRFPDTWGFFLSVSCNHCDEPKCAENCPTGAIFKRTEDGLVVNDEAKCVGCKMCLWSCPYEGPQYNEETGKAGKCDGCAALVDEGENPACVDACVMRALDFGELDDLRAKYGDGVDLKVFADKGITHPNVIVKAIPQAEK</sequence>
<proteinExistence type="predicted"/>
<evidence type="ECO:0000259" key="10">
    <source>
        <dbReference type="PROSITE" id="PS51379"/>
    </source>
</evidence>
<feature type="domain" description="4Fe-4S ferredoxin-type" evidence="10">
    <location>
        <begin position="4"/>
        <end position="34"/>
    </location>
</feature>
<reference evidence="11 12" key="1">
    <citation type="submission" date="2015-08" db="EMBL/GenBank/DDBJ databases">
        <title>The complete genome sequence of Bacillus beveridgei MLTeJB.</title>
        <authorList>
            <person name="Hanson T.E."/>
            <person name="Mesa C."/>
            <person name="Basesman S.M."/>
            <person name="Oremland R.S."/>
        </authorList>
    </citation>
    <scope>NUCLEOTIDE SEQUENCE [LARGE SCALE GENOMIC DNA]</scope>
    <source>
        <strain evidence="11 12">MLTeJB</strain>
    </source>
</reference>
<evidence type="ECO:0000256" key="2">
    <source>
        <dbReference type="ARBA" id="ARBA00003584"/>
    </source>
</evidence>
<keyword evidence="3" id="KW-0813">Transport</keyword>
<keyword evidence="12" id="KW-1185">Reference proteome</keyword>